<dbReference type="SUPFAM" id="SSF89360">
    <property type="entry name" value="HesB-like domain"/>
    <property type="match status" value="1"/>
</dbReference>
<sequence>MENPISITKRAAKEIQEILTQKKVPEGYSLRVGVKGGGGCGGAQFTLGFDQTKEGDVEYTTNNIPVLIEKKQMLFLIDLEIDFEERREERGFVFNKLSGQ</sequence>
<name>A0AAX1N8S8_9BACT</name>
<reference evidence="2 3" key="1">
    <citation type="submission" date="2021-05" db="EMBL/GenBank/DDBJ databases">
        <title>Comparative genomic studies on the polysaccharide-degrading batcterial strains of the Flammeovirga genus.</title>
        <authorList>
            <person name="Zewei F."/>
            <person name="Zheng Z."/>
            <person name="Yu L."/>
            <person name="Ruyue G."/>
            <person name="Yanhong M."/>
            <person name="Yuanyuan C."/>
            <person name="Jingyan G."/>
            <person name="Wenjun H."/>
        </authorList>
    </citation>
    <scope>NUCLEOTIDE SEQUENCE [LARGE SCALE GENOMIC DNA]</scope>
    <source>
        <strain evidence="2 3">NBRC:100898</strain>
    </source>
</reference>
<dbReference type="Gene3D" id="2.60.300.12">
    <property type="entry name" value="HesB-like domain"/>
    <property type="match status" value="1"/>
</dbReference>
<gene>
    <name evidence="2" type="ORF">KMW28_07250</name>
</gene>
<feature type="domain" description="Core" evidence="1">
    <location>
        <begin position="5"/>
        <end position="95"/>
    </location>
</feature>
<dbReference type="Proteomes" id="UP000678679">
    <property type="component" value="Chromosome 1"/>
</dbReference>
<proteinExistence type="predicted"/>
<dbReference type="PANTHER" id="PTHR10072">
    <property type="entry name" value="IRON-SULFUR CLUSTER ASSEMBLY PROTEIN"/>
    <property type="match status" value="1"/>
</dbReference>
<evidence type="ECO:0000313" key="3">
    <source>
        <dbReference type="Proteomes" id="UP000678679"/>
    </source>
</evidence>
<dbReference type="GO" id="GO:0051537">
    <property type="term" value="F:2 iron, 2 sulfur cluster binding"/>
    <property type="evidence" value="ECO:0007669"/>
    <property type="project" value="TreeGrafter"/>
</dbReference>
<dbReference type="InterPro" id="IPR000361">
    <property type="entry name" value="ATAP_core_dom"/>
</dbReference>
<dbReference type="InterPro" id="IPR035903">
    <property type="entry name" value="HesB-like_dom_sf"/>
</dbReference>
<dbReference type="EMBL" id="CP076132">
    <property type="protein sequence ID" value="QWG03959.1"/>
    <property type="molecule type" value="Genomic_DNA"/>
</dbReference>
<dbReference type="PANTHER" id="PTHR10072:SF41">
    <property type="entry name" value="IRON-SULFUR CLUSTER ASSEMBLY 1 HOMOLOG, MITOCHONDRIAL"/>
    <property type="match status" value="1"/>
</dbReference>
<protein>
    <submittedName>
        <fullName evidence="2">Iron-sulfur cluster assembly accessory protein</fullName>
    </submittedName>
</protein>
<keyword evidence="3" id="KW-1185">Reference proteome</keyword>
<organism evidence="2 3">
    <name type="scientific">Flammeovirga yaeyamensis</name>
    <dbReference type="NCBI Taxonomy" id="367791"/>
    <lineage>
        <taxon>Bacteria</taxon>
        <taxon>Pseudomonadati</taxon>
        <taxon>Bacteroidota</taxon>
        <taxon>Cytophagia</taxon>
        <taxon>Cytophagales</taxon>
        <taxon>Flammeovirgaceae</taxon>
        <taxon>Flammeovirga</taxon>
    </lineage>
</organism>
<accession>A0AAX1N8S8</accession>
<evidence type="ECO:0000259" key="1">
    <source>
        <dbReference type="Pfam" id="PF01521"/>
    </source>
</evidence>
<dbReference type="Pfam" id="PF01521">
    <property type="entry name" value="Fe-S_biosyn"/>
    <property type="match status" value="1"/>
</dbReference>
<dbReference type="KEGG" id="fya:KMW28_07250"/>
<evidence type="ECO:0000313" key="2">
    <source>
        <dbReference type="EMBL" id="QWG03959.1"/>
    </source>
</evidence>
<dbReference type="InterPro" id="IPR050322">
    <property type="entry name" value="Fe-S_cluster_asmbl/transfer"/>
</dbReference>
<dbReference type="AlphaFoldDB" id="A0AAX1N8S8"/>
<dbReference type="GO" id="GO:0016226">
    <property type="term" value="P:iron-sulfur cluster assembly"/>
    <property type="evidence" value="ECO:0007669"/>
    <property type="project" value="TreeGrafter"/>
</dbReference>
<dbReference type="GO" id="GO:0005737">
    <property type="term" value="C:cytoplasm"/>
    <property type="evidence" value="ECO:0007669"/>
    <property type="project" value="TreeGrafter"/>
</dbReference>